<dbReference type="Gene3D" id="4.10.280.10">
    <property type="entry name" value="Helix-loop-helix DNA-binding domain"/>
    <property type="match status" value="1"/>
</dbReference>
<evidence type="ECO:0000256" key="2">
    <source>
        <dbReference type="ARBA" id="ARBA00023015"/>
    </source>
</evidence>
<protein>
    <submittedName>
        <fullName evidence="6">Transcription factor bHLH143</fullName>
    </submittedName>
</protein>
<evidence type="ECO:0000256" key="1">
    <source>
        <dbReference type="ARBA" id="ARBA00005510"/>
    </source>
</evidence>
<dbReference type="PANTHER" id="PTHR36066">
    <property type="entry name" value="TRANSCRIPTION FACTOR BHLH145"/>
    <property type="match status" value="1"/>
</dbReference>
<dbReference type="Proteomes" id="UP001327560">
    <property type="component" value="Chromosome 4"/>
</dbReference>
<feature type="domain" description="BHLH" evidence="5">
    <location>
        <begin position="229"/>
        <end position="278"/>
    </location>
</feature>
<dbReference type="InterPro" id="IPR036638">
    <property type="entry name" value="HLH_DNA-bd_sf"/>
</dbReference>
<dbReference type="SUPFAM" id="SSF47459">
    <property type="entry name" value="HLH, helix-loop-helix DNA-binding domain"/>
    <property type="match status" value="1"/>
</dbReference>
<dbReference type="GO" id="GO:0046983">
    <property type="term" value="F:protein dimerization activity"/>
    <property type="evidence" value="ECO:0007669"/>
    <property type="project" value="InterPro"/>
</dbReference>
<proteinExistence type="inferred from homology"/>
<keyword evidence="7" id="KW-1185">Reference proteome</keyword>
<dbReference type="EMBL" id="CP136893">
    <property type="protein sequence ID" value="WOL03801.1"/>
    <property type="molecule type" value="Genomic_DNA"/>
</dbReference>
<comment type="similarity">
    <text evidence="1">Belongs to the bHLH protein family.</text>
</comment>
<reference evidence="6 7" key="1">
    <citation type="submission" date="2023-10" db="EMBL/GenBank/DDBJ databases">
        <title>Chromosome-scale genome assembly provides insights into flower coloration mechanisms of Canna indica.</title>
        <authorList>
            <person name="Li C."/>
        </authorList>
    </citation>
    <scope>NUCLEOTIDE SEQUENCE [LARGE SCALE GENOMIC DNA]</scope>
    <source>
        <tissue evidence="6">Flower</tissue>
    </source>
</reference>
<gene>
    <name evidence="6" type="ORF">Cni_G12521</name>
</gene>
<dbReference type="PROSITE" id="PS50888">
    <property type="entry name" value="BHLH"/>
    <property type="match status" value="1"/>
</dbReference>
<accession>A0AAQ3Q935</accession>
<evidence type="ECO:0000313" key="7">
    <source>
        <dbReference type="Proteomes" id="UP001327560"/>
    </source>
</evidence>
<evidence type="ECO:0000259" key="5">
    <source>
        <dbReference type="PROSITE" id="PS50888"/>
    </source>
</evidence>
<dbReference type="InterPro" id="IPR037546">
    <property type="entry name" value="SAC51-like"/>
</dbReference>
<organism evidence="6 7">
    <name type="scientific">Canna indica</name>
    <name type="common">Indian-shot</name>
    <dbReference type="NCBI Taxonomy" id="4628"/>
    <lineage>
        <taxon>Eukaryota</taxon>
        <taxon>Viridiplantae</taxon>
        <taxon>Streptophyta</taxon>
        <taxon>Embryophyta</taxon>
        <taxon>Tracheophyta</taxon>
        <taxon>Spermatophyta</taxon>
        <taxon>Magnoliopsida</taxon>
        <taxon>Liliopsida</taxon>
        <taxon>Zingiberales</taxon>
        <taxon>Cannaceae</taxon>
        <taxon>Canna</taxon>
    </lineage>
</organism>
<dbReference type="InterPro" id="IPR011598">
    <property type="entry name" value="bHLH_dom"/>
</dbReference>
<dbReference type="AlphaFoldDB" id="A0AAQ3Q935"/>
<evidence type="ECO:0000313" key="6">
    <source>
        <dbReference type="EMBL" id="WOL03801.1"/>
    </source>
</evidence>
<dbReference type="Pfam" id="PF23173">
    <property type="entry name" value="bHLH_SAC51"/>
    <property type="match status" value="1"/>
</dbReference>
<sequence length="289" mass="31839">MGKELDPRISLHSPWQFSNSNCASNVHEPDRRPQNTNPMLCLPSMSPATAFPGICPNKPFQQTPASIPTLFPSHNPQEFDQFEKRFVVFDQSRDGKNFIFSLSSSHFPCLNSTHSGFGLQGCTGANASDRQGVEEMHEDTEEINALLYSDSDDEETSTGHSPNEMMEKTSSEVASSMHPVKRRRLDVDELDTSILDTASSAVIDNSFIPTDCGNKEDDDSAESSCVKGAYFNVNTGDKQLKRARIQETVHVLRSIIPGGKGNDTATILDEAICYLKSLKLKVQSHNAPL</sequence>
<evidence type="ECO:0000256" key="4">
    <source>
        <dbReference type="SAM" id="MobiDB-lite"/>
    </source>
</evidence>
<dbReference type="CDD" id="cd18917">
    <property type="entry name" value="bHLH_AtSAC51_like"/>
    <property type="match status" value="1"/>
</dbReference>
<keyword evidence="2" id="KW-0805">Transcription regulation</keyword>
<evidence type="ECO:0000256" key="3">
    <source>
        <dbReference type="ARBA" id="ARBA00023163"/>
    </source>
</evidence>
<dbReference type="PANTHER" id="PTHR36066:SF2">
    <property type="entry name" value="TRANSCRIPTION FACTOR BHLH145"/>
    <property type="match status" value="1"/>
</dbReference>
<feature type="region of interest" description="Disordered" evidence="4">
    <location>
        <begin position="150"/>
        <end position="179"/>
    </location>
</feature>
<name>A0AAQ3Q935_9LILI</name>
<keyword evidence="3" id="KW-0804">Transcription</keyword>